<dbReference type="Proteomes" id="UP000176864">
    <property type="component" value="Unassembled WGS sequence"/>
</dbReference>
<keyword evidence="1" id="KW-0472">Membrane</keyword>
<evidence type="ECO:0000313" key="2">
    <source>
        <dbReference type="EMBL" id="OGE78825.1"/>
    </source>
</evidence>
<reference evidence="2 3" key="1">
    <citation type="journal article" date="2016" name="Nat. Commun.">
        <title>Thousands of microbial genomes shed light on interconnected biogeochemical processes in an aquifer system.</title>
        <authorList>
            <person name="Anantharaman K."/>
            <person name="Brown C.T."/>
            <person name="Hug L.A."/>
            <person name="Sharon I."/>
            <person name="Castelle C.J."/>
            <person name="Probst A.J."/>
            <person name="Thomas B.C."/>
            <person name="Singh A."/>
            <person name="Wilkins M.J."/>
            <person name="Karaoz U."/>
            <person name="Brodie E.L."/>
            <person name="Williams K.H."/>
            <person name="Hubbard S.S."/>
            <person name="Banfield J.F."/>
        </authorList>
    </citation>
    <scope>NUCLEOTIDE SEQUENCE [LARGE SCALE GENOMIC DNA]</scope>
</reference>
<gene>
    <name evidence="2" type="ORF">A2751_01360</name>
</gene>
<name>A0A1F5NME3_9BACT</name>
<proteinExistence type="predicted"/>
<dbReference type="AlphaFoldDB" id="A0A1F5NME3"/>
<dbReference type="STRING" id="1817824.A2751_01360"/>
<evidence type="ECO:0000256" key="1">
    <source>
        <dbReference type="SAM" id="Phobius"/>
    </source>
</evidence>
<organism evidence="2 3">
    <name type="scientific">Candidatus Doudnabacteria bacterium RIFCSPHIGHO2_01_FULL_46_14</name>
    <dbReference type="NCBI Taxonomy" id="1817824"/>
    <lineage>
        <taxon>Bacteria</taxon>
        <taxon>Candidatus Doudnaibacteriota</taxon>
    </lineage>
</organism>
<protein>
    <submittedName>
        <fullName evidence="2">Uncharacterized protein</fullName>
    </submittedName>
</protein>
<keyword evidence="1" id="KW-1133">Transmembrane helix</keyword>
<feature type="transmembrane region" description="Helical" evidence="1">
    <location>
        <begin position="75"/>
        <end position="96"/>
    </location>
</feature>
<comment type="caution">
    <text evidence="2">The sequence shown here is derived from an EMBL/GenBank/DDBJ whole genome shotgun (WGS) entry which is preliminary data.</text>
</comment>
<sequence>MNKNYFEIFKRYRTRKYNRDLEKLQKDFASRGLAYSGMREKAQQWLKEDFDDEVKMKQEEAAIGEEESKQRRANILSIVILAVLAFATFIGTVYYAEKNFNEQYRPYIVFEQESTDFDYLIGADEKDNIINDNIAVISTRLSNTGLVPAKFKISEKTNGIYNEVQWTPRSAEEGILAPKQNVLLSWQVEWDTNSQLFSDWSKKTKQILPIGEVTIKIDYSRINDAETKYYTLLGNKVVLDEKKSIDKNTGITSGKFDWFIKEMN</sequence>
<dbReference type="EMBL" id="MFEK01000013">
    <property type="protein sequence ID" value="OGE78825.1"/>
    <property type="molecule type" value="Genomic_DNA"/>
</dbReference>
<keyword evidence="1" id="KW-0812">Transmembrane</keyword>
<accession>A0A1F5NME3</accession>
<evidence type="ECO:0000313" key="3">
    <source>
        <dbReference type="Proteomes" id="UP000176864"/>
    </source>
</evidence>